<dbReference type="SUPFAM" id="SSF46689">
    <property type="entry name" value="Homeodomain-like"/>
    <property type="match status" value="2"/>
</dbReference>
<dbReference type="Gene3D" id="1.10.10.60">
    <property type="entry name" value="Homeodomain-like"/>
    <property type="match status" value="2"/>
</dbReference>
<dbReference type="GO" id="GO:0005634">
    <property type="term" value="C:nucleus"/>
    <property type="evidence" value="ECO:0007669"/>
    <property type="project" value="UniProtKB-SubCell"/>
</dbReference>
<dbReference type="GO" id="GO:0003677">
    <property type="term" value="F:DNA binding"/>
    <property type="evidence" value="ECO:0007669"/>
    <property type="project" value="UniProtKB-UniRule"/>
</dbReference>
<dbReference type="InterPro" id="IPR001356">
    <property type="entry name" value="HD"/>
</dbReference>
<evidence type="ECO:0000256" key="1">
    <source>
        <dbReference type="ARBA" id="ARBA00004123"/>
    </source>
</evidence>
<name>A0A226EZS1_FOLCA</name>
<reference evidence="4 5" key="1">
    <citation type="submission" date="2015-12" db="EMBL/GenBank/DDBJ databases">
        <title>The genome of Folsomia candida.</title>
        <authorList>
            <person name="Faddeeva A."/>
            <person name="Derks M.F."/>
            <person name="Anvar Y."/>
            <person name="Smit S."/>
            <person name="Van Straalen N."/>
            <person name="Roelofs D."/>
        </authorList>
    </citation>
    <scope>NUCLEOTIDE SEQUENCE [LARGE SCALE GENOMIC DNA]</scope>
    <source>
        <strain evidence="4 5">VU population</strain>
        <tissue evidence="4">Whole body</tissue>
    </source>
</reference>
<dbReference type="STRING" id="158441.A0A226EZS1"/>
<proteinExistence type="predicted"/>
<dbReference type="EMBL" id="LNIX01000001">
    <property type="protein sequence ID" value="OXA62381.1"/>
    <property type="molecule type" value="Genomic_DNA"/>
</dbReference>
<dbReference type="CDD" id="cd00086">
    <property type="entry name" value="homeodomain"/>
    <property type="match status" value="2"/>
</dbReference>
<dbReference type="Proteomes" id="UP000198287">
    <property type="component" value="Unassembled WGS sequence"/>
</dbReference>
<comment type="subcellular location">
    <subcellularLocation>
        <location evidence="1 2">Nucleus</location>
    </subcellularLocation>
</comment>
<evidence type="ECO:0000313" key="4">
    <source>
        <dbReference type="EMBL" id="OXA62381.1"/>
    </source>
</evidence>
<organism evidence="4 5">
    <name type="scientific">Folsomia candida</name>
    <name type="common">Springtail</name>
    <dbReference type="NCBI Taxonomy" id="158441"/>
    <lineage>
        <taxon>Eukaryota</taxon>
        <taxon>Metazoa</taxon>
        <taxon>Ecdysozoa</taxon>
        <taxon>Arthropoda</taxon>
        <taxon>Hexapoda</taxon>
        <taxon>Collembola</taxon>
        <taxon>Entomobryomorpha</taxon>
        <taxon>Isotomoidea</taxon>
        <taxon>Isotomidae</taxon>
        <taxon>Proisotominae</taxon>
        <taxon>Folsomia</taxon>
    </lineage>
</organism>
<sequence length="397" mass="45787">FKNRKNHQNFSIMEGGNDVVANQEKKREKRVIFSKEENKLLMASFALNQCPAINEKARLANIIRVTNPLVNMVKISKWFDHKRQRPSKMKPRKKRNLALLPLTSSRVSCLEKSYKTSKWVSDMDRQKLMEETGLAESQIKMNWFIRRRKSDSTLESQVTAPSRATTIVNTNPRLFWVNKDTGKLEWKTIEEGEDCAVYHKLYISLFDIVKKEDAQGKMAKTAVGYTGMDNAISAAKLNWLDIKKAIKNILSLGIFALIKACSYRNDVVEDGLEEVPETAKFLGIYTPIETVAKGKASKEQIIELFKWWFRLRLLALGTLRPRECLDILYPFAEYLESVVLQYLEHMAPVTRRWIILSAPQMKAYIKDKSAATFPGVDDKLVTRFKCIELWSHDPALF</sequence>
<evidence type="ECO:0000313" key="5">
    <source>
        <dbReference type="Proteomes" id="UP000198287"/>
    </source>
</evidence>
<accession>A0A226EZS1</accession>
<evidence type="ECO:0000259" key="3">
    <source>
        <dbReference type="PROSITE" id="PS50071"/>
    </source>
</evidence>
<dbReference type="PROSITE" id="PS50071">
    <property type="entry name" value="HOMEOBOX_2"/>
    <property type="match status" value="1"/>
</dbReference>
<feature type="domain" description="Homeobox" evidence="3">
    <location>
        <begin position="24"/>
        <end position="89"/>
    </location>
</feature>
<dbReference type="AlphaFoldDB" id="A0A226EZS1"/>
<dbReference type="SMART" id="SM00389">
    <property type="entry name" value="HOX"/>
    <property type="match status" value="2"/>
</dbReference>
<keyword evidence="2 4" id="KW-0371">Homeobox</keyword>
<feature type="DNA-binding region" description="Homeobox" evidence="2">
    <location>
        <begin position="26"/>
        <end position="90"/>
    </location>
</feature>
<feature type="non-terminal residue" evidence="4">
    <location>
        <position position="1"/>
    </location>
</feature>
<protein>
    <submittedName>
        <fullName evidence="4">Double homeobox protein 4</fullName>
    </submittedName>
</protein>
<comment type="caution">
    <text evidence="4">The sequence shown here is derived from an EMBL/GenBank/DDBJ whole genome shotgun (WGS) entry which is preliminary data.</text>
</comment>
<keyword evidence="2 4" id="KW-0238">DNA-binding</keyword>
<evidence type="ECO:0000256" key="2">
    <source>
        <dbReference type="PROSITE-ProRule" id="PRU00108"/>
    </source>
</evidence>
<gene>
    <name evidence="4" type="ORF">Fcan01_01822</name>
</gene>
<dbReference type="InterPro" id="IPR009057">
    <property type="entry name" value="Homeodomain-like_sf"/>
</dbReference>
<keyword evidence="2" id="KW-0539">Nucleus</keyword>
<keyword evidence="5" id="KW-1185">Reference proteome</keyword>